<feature type="compositionally biased region" description="Basic and acidic residues" evidence="1">
    <location>
        <begin position="96"/>
        <end position="123"/>
    </location>
</feature>
<dbReference type="RefSeq" id="WP_004620709.1">
    <property type="nucleotide sequence ID" value="NZ_ACXX02000011.1"/>
</dbReference>
<dbReference type="OrthoDB" id="1696709at2"/>
<dbReference type="STRING" id="588581.Cpap_1269"/>
<sequence>MSDLEAQLAAVLSEYSTEVTQEVKKTCKDVSKEMTEAIRQDSKTLFDGTGKYAKGWRSKVEYEDRDNIRLSTYNATDYQLTHLLEFGHAKTGGGRVEGRPHISTNEEKAKKDLIERTERAAQK</sequence>
<gene>
    <name evidence="2" type="ORF">Cpap_1269</name>
</gene>
<organism evidence="2 3">
    <name type="scientific">Ruminiclostridium papyrosolvens DSM 2782</name>
    <dbReference type="NCBI Taxonomy" id="588581"/>
    <lineage>
        <taxon>Bacteria</taxon>
        <taxon>Bacillati</taxon>
        <taxon>Bacillota</taxon>
        <taxon>Clostridia</taxon>
        <taxon>Eubacteriales</taxon>
        <taxon>Oscillospiraceae</taxon>
        <taxon>Ruminiclostridium</taxon>
    </lineage>
</organism>
<dbReference type="InterPro" id="IPR010064">
    <property type="entry name" value="HK97-gp10_tail"/>
</dbReference>
<dbReference type="Proteomes" id="UP000003860">
    <property type="component" value="Unassembled WGS sequence"/>
</dbReference>
<reference evidence="2" key="2">
    <citation type="submission" date="2011-01" db="EMBL/GenBank/DDBJ databases">
        <title>The Non-contiguous Finished genome of Clostridium papyrosolvens.</title>
        <authorList>
            <person name="Lucas S."/>
            <person name="Copeland A."/>
            <person name="Lapidus A."/>
            <person name="Cheng J.-F."/>
            <person name="Goodwin L."/>
            <person name="Pitluck S."/>
            <person name="Misra M."/>
            <person name="Chertkov O."/>
            <person name="Detter J.C."/>
            <person name="Han C."/>
            <person name="Tapia R."/>
            <person name="Land M."/>
            <person name="Hauser L."/>
            <person name="Kyrpides N."/>
            <person name="Ivanova N."/>
            <person name="Pagani I."/>
            <person name="Mouttaki H."/>
            <person name="He Z."/>
            <person name="Zhou J."/>
            <person name="Hemme C.L."/>
            <person name="Woyke T."/>
        </authorList>
    </citation>
    <scope>NUCLEOTIDE SEQUENCE [LARGE SCALE GENOMIC DNA]</scope>
    <source>
        <strain evidence="2">DSM 2782</strain>
    </source>
</reference>
<comment type="caution">
    <text evidence="2">The sequence shown here is derived from an EMBL/GenBank/DDBJ whole genome shotgun (WGS) entry which is preliminary data.</text>
</comment>
<evidence type="ECO:0000313" key="2">
    <source>
        <dbReference type="EMBL" id="EGD46730.1"/>
    </source>
</evidence>
<dbReference type="eggNOG" id="ENOG5032Y56">
    <property type="taxonomic scope" value="Bacteria"/>
</dbReference>
<protein>
    <submittedName>
        <fullName evidence="2">Prophage pi2 protein 37</fullName>
    </submittedName>
</protein>
<proteinExistence type="predicted"/>
<dbReference type="Pfam" id="PF04883">
    <property type="entry name" value="HK97-gp10_like"/>
    <property type="match status" value="1"/>
</dbReference>
<evidence type="ECO:0000256" key="1">
    <source>
        <dbReference type="SAM" id="MobiDB-lite"/>
    </source>
</evidence>
<name>F1TFJ8_9FIRM</name>
<evidence type="ECO:0000313" key="3">
    <source>
        <dbReference type="Proteomes" id="UP000003860"/>
    </source>
</evidence>
<dbReference type="AlphaFoldDB" id="F1TFJ8"/>
<feature type="region of interest" description="Disordered" evidence="1">
    <location>
        <begin position="90"/>
        <end position="123"/>
    </location>
</feature>
<reference evidence="2" key="1">
    <citation type="submission" date="2009-07" db="EMBL/GenBank/DDBJ databases">
        <authorList>
            <consortium name="US DOE Joint Genome Institute (JGI-PGF)"/>
            <person name="Lucas S."/>
            <person name="Copeland A."/>
            <person name="Lapidus A."/>
            <person name="Glavina del Rio T."/>
            <person name="Tice H."/>
            <person name="Bruce D."/>
            <person name="Goodwin L."/>
            <person name="Pitluck S."/>
            <person name="Larimer F."/>
            <person name="Land M.L."/>
            <person name="Mouttaki H."/>
            <person name="He Z."/>
            <person name="Zhou J."/>
            <person name="Hemme C.L."/>
        </authorList>
    </citation>
    <scope>NUCLEOTIDE SEQUENCE [LARGE SCALE GENOMIC DNA]</scope>
    <source>
        <strain evidence="2">DSM 2782</strain>
    </source>
</reference>
<dbReference type="EMBL" id="ACXX02000011">
    <property type="protein sequence ID" value="EGD46730.1"/>
    <property type="molecule type" value="Genomic_DNA"/>
</dbReference>
<keyword evidence="3" id="KW-1185">Reference proteome</keyword>
<accession>F1TFJ8</accession>